<dbReference type="PROSITE" id="PS00211">
    <property type="entry name" value="ABC_TRANSPORTER_1"/>
    <property type="match status" value="1"/>
</dbReference>
<name>F8B0P8_9ACTN</name>
<sequence length="294" mass="31407">MTLFEASGLTRGYRLPRTSLFGPAGVRHAVHNVDLSLPDGHSLGIVGESGSGKSTLVRLLLGLERPDAGTVRYRGRRVRPGRPRDLRWLRREVQVVLQDPLSSLNPRMPVGAIVAEPLECLGTDGNDNGNSGSGDRGGDGDGDGSRGDGGDGRHARAGRHARVDEVLRAVGLDPDVRTRYPHEFSGGQRQRIAIARALAPRPRVLVGDEPVSALDVSVRAQILDLLAALAASYRLSLVVVSHDIGVVARLCDQVIVMHRGEVVERGVTETVLSAPTHTYTRTLVAAVPRLPPTG</sequence>
<comment type="similarity">
    <text evidence="1">Belongs to the ABC transporter superfamily.</text>
</comment>
<evidence type="ECO:0000256" key="4">
    <source>
        <dbReference type="ARBA" id="ARBA00022840"/>
    </source>
</evidence>
<dbReference type="GO" id="GO:0055085">
    <property type="term" value="P:transmembrane transport"/>
    <property type="evidence" value="ECO:0007669"/>
    <property type="project" value="UniProtKB-ARBA"/>
</dbReference>
<evidence type="ECO:0000256" key="3">
    <source>
        <dbReference type="ARBA" id="ARBA00022741"/>
    </source>
</evidence>
<gene>
    <name evidence="7" type="ordered locus">FsymDg_3383</name>
</gene>
<dbReference type="InterPro" id="IPR003593">
    <property type="entry name" value="AAA+_ATPase"/>
</dbReference>
<keyword evidence="3" id="KW-0547">Nucleotide-binding</keyword>
<accession>F8B0P8</accession>
<dbReference type="STRING" id="656024.FsymDg_3383"/>
<evidence type="ECO:0000256" key="5">
    <source>
        <dbReference type="SAM" id="MobiDB-lite"/>
    </source>
</evidence>
<dbReference type="PANTHER" id="PTHR43776">
    <property type="entry name" value="TRANSPORT ATP-BINDING PROTEIN"/>
    <property type="match status" value="1"/>
</dbReference>
<proteinExistence type="inferred from homology"/>
<keyword evidence="4" id="KW-0067">ATP-binding</keyword>
<dbReference type="HOGENOM" id="CLU_000604_1_23_11"/>
<evidence type="ECO:0000256" key="1">
    <source>
        <dbReference type="ARBA" id="ARBA00005417"/>
    </source>
</evidence>
<dbReference type="Proteomes" id="UP000001549">
    <property type="component" value="Chromosome"/>
</dbReference>
<feature type="domain" description="ABC transporter" evidence="6">
    <location>
        <begin position="15"/>
        <end position="284"/>
    </location>
</feature>
<dbReference type="PANTHER" id="PTHR43776:SF7">
    <property type="entry name" value="D,D-DIPEPTIDE TRANSPORT ATP-BINDING PROTEIN DDPF-RELATED"/>
    <property type="match status" value="1"/>
</dbReference>
<dbReference type="KEGG" id="fsy:FsymDg_3383"/>
<keyword evidence="8" id="KW-1185">Reference proteome</keyword>
<keyword evidence="2" id="KW-0813">Transport</keyword>
<dbReference type="GO" id="GO:0005524">
    <property type="term" value="F:ATP binding"/>
    <property type="evidence" value="ECO:0007669"/>
    <property type="project" value="UniProtKB-KW"/>
</dbReference>
<evidence type="ECO:0000313" key="7">
    <source>
        <dbReference type="EMBL" id="AEH10681.1"/>
    </source>
</evidence>
<dbReference type="GO" id="GO:0016887">
    <property type="term" value="F:ATP hydrolysis activity"/>
    <property type="evidence" value="ECO:0007669"/>
    <property type="project" value="InterPro"/>
</dbReference>
<feature type="region of interest" description="Disordered" evidence="5">
    <location>
        <begin position="121"/>
        <end position="160"/>
    </location>
</feature>
<evidence type="ECO:0000256" key="2">
    <source>
        <dbReference type="ARBA" id="ARBA00022448"/>
    </source>
</evidence>
<dbReference type="Pfam" id="PF00005">
    <property type="entry name" value="ABC_tran"/>
    <property type="match status" value="1"/>
</dbReference>
<organism evidence="7 8">
    <name type="scientific">Candidatus Protofrankia datiscae</name>
    <dbReference type="NCBI Taxonomy" id="2716812"/>
    <lineage>
        <taxon>Bacteria</taxon>
        <taxon>Bacillati</taxon>
        <taxon>Actinomycetota</taxon>
        <taxon>Actinomycetes</taxon>
        <taxon>Frankiales</taxon>
        <taxon>Frankiaceae</taxon>
        <taxon>Protofrankia</taxon>
    </lineage>
</organism>
<dbReference type="InterPro" id="IPR027417">
    <property type="entry name" value="P-loop_NTPase"/>
</dbReference>
<dbReference type="InterPro" id="IPR017871">
    <property type="entry name" value="ABC_transporter-like_CS"/>
</dbReference>
<dbReference type="RefSeq" id="WP_013874572.1">
    <property type="nucleotide sequence ID" value="NC_015656.1"/>
</dbReference>
<feature type="compositionally biased region" description="Basic and acidic residues" evidence="5">
    <location>
        <begin position="136"/>
        <end position="154"/>
    </location>
</feature>
<reference evidence="7 8" key="1">
    <citation type="submission" date="2011-05" db="EMBL/GenBank/DDBJ databases">
        <title>Complete sequence of chromosome of Frankia symbiont of Datisca glomerata.</title>
        <authorList>
            <consortium name="US DOE Joint Genome Institute"/>
            <person name="Lucas S."/>
            <person name="Han J."/>
            <person name="Lapidus A."/>
            <person name="Cheng J.-F."/>
            <person name="Goodwin L."/>
            <person name="Pitluck S."/>
            <person name="Peters L."/>
            <person name="Mikhailova N."/>
            <person name="Chertkov O."/>
            <person name="Teshima H."/>
            <person name="Han C."/>
            <person name="Tapia R."/>
            <person name="Land M."/>
            <person name="Hauser L."/>
            <person name="Kyrpides N."/>
            <person name="Ivanova N."/>
            <person name="Pagani I."/>
            <person name="Berry A."/>
            <person name="Pawlowski K."/>
            <person name="Persson T."/>
            <person name="Vanden Heuvel B."/>
            <person name="Benson D."/>
            <person name="Woyke T."/>
        </authorList>
    </citation>
    <scope>NUCLEOTIDE SEQUENCE [LARGE SCALE GENOMIC DNA]</scope>
    <source>
        <strain evidence="8">4085684</strain>
    </source>
</reference>
<dbReference type="eggNOG" id="COG4608">
    <property type="taxonomic scope" value="Bacteria"/>
</dbReference>
<dbReference type="AlphaFoldDB" id="F8B0P8"/>
<dbReference type="InterPro" id="IPR050319">
    <property type="entry name" value="ABC_transp_ATP-bind"/>
</dbReference>
<dbReference type="InterPro" id="IPR003439">
    <property type="entry name" value="ABC_transporter-like_ATP-bd"/>
</dbReference>
<dbReference type="CDD" id="cd03257">
    <property type="entry name" value="ABC_NikE_OppD_transporters"/>
    <property type="match status" value="1"/>
</dbReference>
<evidence type="ECO:0000259" key="6">
    <source>
        <dbReference type="PROSITE" id="PS50893"/>
    </source>
</evidence>
<evidence type="ECO:0000313" key="8">
    <source>
        <dbReference type="Proteomes" id="UP000001549"/>
    </source>
</evidence>
<dbReference type="PROSITE" id="PS50893">
    <property type="entry name" value="ABC_TRANSPORTER_2"/>
    <property type="match status" value="1"/>
</dbReference>
<dbReference type="Gene3D" id="3.40.50.300">
    <property type="entry name" value="P-loop containing nucleotide triphosphate hydrolases"/>
    <property type="match status" value="1"/>
</dbReference>
<dbReference type="SUPFAM" id="SSF52540">
    <property type="entry name" value="P-loop containing nucleoside triphosphate hydrolases"/>
    <property type="match status" value="1"/>
</dbReference>
<dbReference type="SMART" id="SM00382">
    <property type="entry name" value="AAA"/>
    <property type="match status" value="1"/>
</dbReference>
<protein>
    <submittedName>
        <fullName evidence="7">Nickel-transporting ATPase</fullName>
    </submittedName>
</protein>
<dbReference type="EMBL" id="CP002801">
    <property type="protein sequence ID" value="AEH10681.1"/>
    <property type="molecule type" value="Genomic_DNA"/>
</dbReference>